<dbReference type="Proteomes" id="UP000572680">
    <property type="component" value="Unassembled WGS sequence"/>
</dbReference>
<dbReference type="GO" id="GO:0016020">
    <property type="term" value="C:membrane"/>
    <property type="evidence" value="ECO:0007669"/>
    <property type="project" value="UniProtKB-SubCell"/>
</dbReference>
<protein>
    <recommendedName>
        <fullName evidence="6">Methylamine utilisation protein MauE domain-containing protein</fullName>
    </recommendedName>
</protein>
<dbReference type="EMBL" id="JACJIA010000014">
    <property type="protein sequence ID" value="MBA8956010.1"/>
    <property type="molecule type" value="Genomic_DNA"/>
</dbReference>
<keyword evidence="8" id="KW-1185">Reference proteome</keyword>
<keyword evidence="3 5" id="KW-1133">Transmembrane helix</keyword>
<evidence type="ECO:0000256" key="3">
    <source>
        <dbReference type="ARBA" id="ARBA00022989"/>
    </source>
</evidence>
<evidence type="ECO:0000256" key="5">
    <source>
        <dbReference type="SAM" id="Phobius"/>
    </source>
</evidence>
<evidence type="ECO:0000256" key="2">
    <source>
        <dbReference type="ARBA" id="ARBA00022692"/>
    </source>
</evidence>
<keyword evidence="4 5" id="KW-0472">Membrane</keyword>
<feature type="domain" description="Methylamine utilisation protein MauE" evidence="6">
    <location>
        <begin position="4"/>
        <end position="132"/>
    </location>
</feature>
<comment type="subcellular location">
    <subcellularLocation>
        <location evidence="1">Membrane</location>
        <topology evidence="1">Multi-pass membrane protein</topology>
    </subcellularLocation>
</comment>
<dbReference type="RefSeq" id="WP_182847965.1">
    <property type="nucleotide sequence ID" value="NZ_BAAALP010000080.1"/>
</dbReference>
<proteinExistence type="predicted"/>
<keyword evidence="2 5" id="KW-0812">Transmembrane</keyword>
<evidence type="ECO:0000256" key="4">
    <source>
        <dbReference type="ARBA" id="ARBA00023136"/>
    </source>
</evidence>
<dbReference type="InterPro" id="IPR009908">
    <property type="entry name" value="Methylamine_util_MauE"/>
</dbReference>
<evidence type="ECO:0000256" key="1">
    <source>
        <dbReference type="ARBA" id="ARBA00004141"/>
    </source>
</evidence>
<feature type="transmembrane region" description="Helical" evidence="5">
    <location>
        <begin position="6"/>
        <end position="27"/>
    </location>
</feature>
<dbReference type="Pfam" id="PF07291">
    <property type="entry name" value="MauE"/>
    <property type="match status" value="1"/>
</dbReference>
<dbReference type="AlphaFoldDB" id="A0A7W3LXI7"/>
<organism evidence="7 8">
    <name type="scientific">Actinomadura namibiensis</name>
    <dbReference type="NCBI Taxonomy" id="182080"/>
    <lineage>
        <taxon>Bacteria</taxon>
        <taxon>Bacillati</taxon>
        <taxon>Actinomycetota</taxon>
        <taxon>Actinomycetes</taxon>
        <taxon>Streptosporangiales</taxon>
        <taxon>Thermomonosporaceae</taxon>
        <taxon>Actinomadura</taxon>
    </lineage>
</organism>
<feature type="transmembrane region" description="Helical" evidence="5">
    <location>
        <begin position="144"/>
        <end position="164"/>
    </location>
</feature>
<gene>
    <name evidence="7" type="ORF">HNR61_007692</name>
</gene>
<evidence type="ECO:0000313" key="8">
    <source>
        <dbReference type="Proteomes" id="UP000572680"/>
    </source>
</evidence>
<evidence type="ECO:0000259" key="6">
    <source>
        <dbReference type="Pfam" id="PF07291"/>
    </source>
</evidence>
<dbReference type="GO" id="GO:0030416">
    <property type="term" value="P:methylamine metabolic process"/>
    <property type="evidence" value="ECO:0007669"/>
    <property type="project" value="InterPro"/>
</dbReference>
<feature type="transmembrane region" description="Helical" evidence="5">
    <location>
        <begin position="117"/>
        <end position="138"/>
    </location>
</feature>
<evidence type="ECO:0000313" key="7">
    <source>
        <dbReference type="EMBL" id="MBA8956010.1"/>
    </source>
</evidence>
<name>A0A7W3LXI7_ACTNM</name>
<comment type="caution">
    <text evidence="7">The sequence shown here is derived from an EMBL/GenBank/DDBJ whole genome shotgun (WGS) entry which is preliminary data.</text>
</comment>
<sequence length="183" mass="18635">MTGHLLLVCRALILGVFAVAFVGKVRSASRFHGFVSSVRQLTLLPERAATPVAAAVVAGEGLAAVLLLAPGTSRVGFALASALLVVFVGVVVRAVRTGVFAECRCFGSRGSVMGQAMLVRNLLLLGIAAPGVVLGAPVPPGGPVPVALALAAGALGAWGFTRWYDRLVSAIMKRLLAPARDAG</sequence>
<feature type="transmembrane region" description="Helical" evidence="5">
    <location>
        <begin position="48"/>
        <end position="69"/>
    </location>
</feature>
<dbReference type="UniPathway" id="UPA00895"/>
<accession>A0A7W3LXI7</accession>
<feature type="transmembrane region" description="Helical" evidence="5">
    <location>
        <begin position="75"/>
        <end position="96"/>
    </location>
</feature>
<reference evidence="7 8" key="1">
    <citation type="submission" date="2020-08" db="EMBL/GenBank/DDBJ databases">
        <title>Genomic Encyclopedia of Type Strains, Phase IV (KMG-IV): sequencing the most valuable type-strain genomes for metagenomic binning, comparative biology and taxonomic classification.</title>
        <authorList>
            <person name="Goeker M."/>
        </authorList>
    </citation>
    <scope>NUCLEOTIDE SEQUENCE [LARGE SCALE GENOMIC DNA]</scope>
    <source>
        <strain evidence="7 8">DSM 44197</strain>
    </source>
</reference>